<gene>
    <name evidence="1" type="ORF">CCS01_12235</name>
</gene>
<sequence>MSALDLDRVERTMQALLSRDPLGVTYHDRSTGDVLSVNPEAAASRTGLLPAFLAAGQVVWRDLTGAGFDLDVVRDPSALFGFRVRGIGASSFATVMLATMEATAQASRAGAIVVNDFNLIWSEAARSRATPTSSTGASP</sequence>
<dbReference type="AlphaFoldDB" id="A0A2S6NHS1"/>
<proteinExistence type="predicted"/>
<dbReference type="Proteomes" id="UP000239724">
    <property type="component" value="Unassembled WGS sequence"/>
</dbReference>
<comment type="caution">
    <text evidence="1">The sequence shown here is derived from an EMBL/GenBank/DDBJ whole genome shotgun (WGS) entry which is preliminary data.</text>
</comment>
<accession>A0A2S6NHS1</accession>
<evidence type="ECO:0000313" key="1">
    <source>
        <dbReference type="EMBL" id="PPQ34144.1"/>
    </source>
</evidence>
<keyword evidence="2" id="KW-1185">Reference proteome</keyword>
<organism evidence="1 2">
    <name type="scientific">Rhodopila globiformis</name>
    <name type="common">Rhodopseudomonas globiformis</name>
    <dbReference type="NCBI Taxonomy" id="1071"/>
    <lineage>
        <taxon>Bacteria</taxon>
        <taxon>Pseudomonadati</taxon>
        <taxon>Pseudomonadota</taxon>
        <taxon>Alphaproteobacteria</taxon>
        <taxon>Acetobacterales</taxon>
        <taxon>Acetobacteraceae</taxon>
        <taxon>Rhodopila</taxon>
    </lineage>
</organism>
<reference evidence="1 2" key="1">
    <citation type="journal article" date="2018" name="Arch. Microbiol.">
        <title>New insights into the metabolic potential of the phototrophic purple bacterium Rhodopila globiformis DSM 161(T) from its draft genome sequence and evidence for a vanadium-dependent nitrogenase.</title>
        <authorList>
            <person name="Imhoff J.F."/>
            <person name="Rahn T."/>
            <person name="Kunzel S."/>
            <person name="Neulinger S.C."/>
        </authorList>
    </citation>
    <scope>NUCLEOTIDE SEQUENCE [LARGE SCALE GENOMIC DNA]</scope>
    <source>
        <strain evidence="1 2">DSM 161</strain>
    </source>
</reference>
<protein>
    <submittedName>
        <fullName evidence="1">Uncharacterized protein</fullName>
    </submittedName>
</protein>
<name>A0A2S6NHS1_RHOGL</name>
<dbReference type="EMBL" id="NHRY01000128">
    <property type="protein sequence ID" value="PPQ34144.1"/>
    <property type="molecule type" value="Genomic_DNA"/>
</dbReference>
<evidence type="ECO:0000313" key="2">
    <source>
        <dbReference type="Proteomes" id="UP000239724"/>
    </source>
</evidence>